<dbReference type="PANTHER" id="PTHR45673">
    <property type="entry name" value="SERINE/THREONINE-PROTEIN PHOSPHATASE 2B CATALYTIC SUBUNIT 1-RELATED"/>
    <property type="match status" value="1"/>
</dbReference>
<keyword evidence="6" id="KW-0862">Zinc</keyword>
<dbReference type="SMART" id="SM00156">
    <property type="entry name" value="PP2Ac"/>
    <property type="match status" value="1"/>
</dbReference>
<dbReference type="EC" id="3.1.3.16" evidence="12"/>
<evidence type="ECO:0000259" key="14">
    <source>
        <dbReference type="PROSITE" id="PS00125"/>
    </source>
</evidence>
<feature type="compositionally biased region" description="Acidic residues" evidence="13">
    <location>
        <begin position="355"/>
        <end position="385"/>
    </location>
</feature>
<dbReference type="GO" id="GO:0097720">
    <property type="term" value="P:calcineurin-mediated signaling"/>
    <property type="evidence" value="ECO:0007669"/>
    <property type="project" value="InterPro"/>
</dbReference>
<evidence type="ECO:0000256" key="6">
    <source>
        <dbReference type="ARBA" id="ARBA00022833"/>
    </source>
</evidence>
<dbReference type="SUPFAM" id="SSF56300">
    <property type="entry name" value="Metallo-dependent phosphatases"/>
    <property type="match status" value="1"/>
</dbReference>
<accession>A0A816AVR2</accession>
<feature type="non-terminal residue" evidence="15">
    <location>
        <position position="831"/>
    </location>
</feature>
<evidence type="ECO:0000256" key="1">
    <source>
        <dbReference type="ARBA" id="ARBA00001947"/>
    </source>
</evidence>
<gene>
    <name evidence="15" type="ORF">XAT740_LOCUS47648</name>
</gene>
<dbReference type="AlphaFoldDB" id="A0A816AVR2"/>
<feature type="region of interest" description="Disordered" evidence="13">
    <location>
        <begin position="335"/>
        <end position="410"/>
    </location>
</feature>
<evidence type="ECO:0000256" key="11">
    <source>
        <dbReference type="ARBA" id="ARBA00048336"/>
    </source>
</evidence>
<dbReference type="PRINTS" id="PR00114">
    <property type="entry name" value="STPHPHTASE"/>
</dbReference>
<dbReference type="GO" id="GO:0046872">
    <property type="term" value="F:metal ion binding"/>
    <property type="evidence" value="ECO:0007669"/>
    <property type="project" value="UniProtKB-KW"/>
</dbReference>
<dbReference type="CDD" id="cd07416">
    <property type="entry name" value="MPP_PP2B"/>
    <property type="match status" value="1"/>
</dbReference>
<evidence type="ECO:0000256" key="12">
    <source>
        <dbReference type="RuleBase" id="RU004273"/>
    </source>
</evidence>
<comment type="cofactor">
    <cofactor evidence="1">
        <name>Zn(2+)</name>
        <dbReference type="ChEBI" id="CHEBI:29105"/>
    </cofactor>
</comment>
<dbReference type="InterPro" id="IPR004843">
    <property type="entry name" value="Calcineurin-like_PHP"/>
</dbReference>
<evidence type="ECO:0000256" key="2">
    <source>
        <dbReference type="ARBA" id="ARBA00001965"/>
    </source>
</evidence>
<evidence type="ECO:0000256" key="3">
    <source>
        <dbReference type="ARBA" id="ARBA00009905"/>
    </source>
</evidence>
<dbReference type="GO" id="GO:0033192">
    <property type="term" value="F:calmodulin-dependent protein phosphatase activity"/>
    <property type="evidence" value="ECO:0007669"/>
    <property type="project" value="InterPro"/>
</dbReference>
<evidence type="ECO:0000313" key="16">
    <source>
        <dbReference type="Proteomes" id="UP000663828"/>
    </source>
</evidence>
<keyword evidence="9" id="KW-0408">Iron</keyword>
<sequence>MVSYEILTRNSVHSGLYFQTSMECVKVAKGLISGSNLIRCTSSSCSSWTTMNIQTSCIAIAVVHWMLALANTCAGVALHVEDYYNSAATTSTSSASLQFLFYDHPTPSGCTTPPAIIDNPSNRNDTHMHFWDSTTTATTPGENRFRLRIIVFAYVIPTTVGSTTNETNSTGLNLNFPLLNSTLFLRNHERWKLNFSSTCFTLESLSYIISPSIFHSTAPSIQDKLPFMACRIRRTSMEHLEVYDLDKLYKILSSRDHHKPPPIPPPRKHRHRLPPQLTFQRYQFLCNMKRHKTDPIYAATPMFTTIPRSIYVKPRRQLLGSYIPAHVITPLNTKLNESDDMKSPALTDNSKEYENNDDEEEEEEEGDDDDDRGRDSDDDNDDGNGDDQSSSSSSSDDDDDDDDDILDDGDDEHITATEQIFNRDKNSFYCPLCIERYFTQDNELKYYSMTSTEKTSDVKSTSSPTKTTANVNTKQRVCDTVPEPPARRLDIKDLYSNPSDPANKPDLEKLKQHLLLEGRLTEQAALRIIESGAAVLREESTLLTIEAPVTICGDIHGQFYDLMKLFEVGGPAGETRYLFLGDYVDRGYFGVECVLYLWSLKIHFPKQFFLLRGNHECRHLTDYFTFKQECQVKYTDNVYDACMEAFDCLPLAAIMNNQFLCVHGGLSPEIQTLDDIKQLDRFHEPPAHGAMCDLLWSDPAEDYGNEKGSLTLVATRRMSAPAKSTTTSTNGSSLYLPNATRGCSYFYTYAAVNEFLVRNQILSVIRAHEAQDIGYRMYKKSPDTGFPSLITLFSAPNYCDVYQNKAAIMKYENNVVNIRQFNCSPHPYWLP</sequence>
<evidence type="ECO:0000313" key="15">
    <source>
        <dbReference type="EMBL" id="CAF1600439.1"/>
    </source>
</evidence>
<organism evidence="15 16">
    <name type="scientific">Adineta ricciae</name>
    <name type="common">Rotifer</name>
    <dbReference type="NCBI Taxonomy" id="249248"/>
    <lineage>
        <taxon>Eukaryota</taxon>
        <taxon>Metazoa</taxon>
        <taxon>Spiralia</taxon>
        <taxon>Gnathifera</taxon>
        <taxon>Rotifera</taxon>
        <taxon>Eurotatoria</taxon>
        <taxon>Bdelloidea</taxon>
        <taxon>Adinetida</taxon>
        <taxon>Adinetidae</taxon>
        <taxon>Adineta</taxon>
    </lineage>
</organism>
<name>A0A816AVR2_ADIRI</name>
<evidence type="ECO:0000256" key="5">
    <source>
        <dbReference type="ARBA" id="ARBA00022801"/>
    </source>
</evidence>
<evidence type="ECO:0000256" key="9">
    <source>
        <dbReference type="ARBA" id="ARBA00023004"/>
    </source>
</evidence>
<dbReference type="InterPro" id="IPR029052">
    <property type="entry name" value="Metallo-depent_PP-like"/>
</dbReference>
<comment type="cofactor">
    <cofactor evidence="2">
        <name>Fe(3+)</name>
        <dbReference type="ChEBI" id="CHEBI:29034"/>
    </cofactor>
</comment>
<dbReference type="InterPro" id="IPR043360">
    <property type="entry name" value="PP2B"/>
</dbReference>
<evidence type="ECO:0000256" key="10">
    <source>
        <dbReference type="ARBA" id="ARBA00047761"/>
    </source>
</evidence>
<evidence type="ECO:0000256" key="7">
    <source>
        <dbReference type="ARBA" id="ARBA00022860"/>
    </source>
</evidence>
<dbReference type="InterPro" id="IPR006186">
    <property type="entry name" value="Ser/Thr-sp_prot-phosphatase"/>
</dbReference>
<comment type="catalytic activity">
    <reaction evidence="10">
        <text>O-phospho-L-seryl-[protein] + H2O = L-seryl-[protein] + phosphate</text>
        <dbReference type="Rhea" id="RHEA:20629"/>
        <dbReference type="Rhea" id="RHEA-COMP:9863"/>
        <dbReference type="Rhea" id="RHEA-COMP:11604"/>
        <dbReference type="ChEBI" id="CHEBI:15377"/>
        <dbReference type="ChEBI" id="CHEBI:29999"/>
        <dbReference type="ChEBI" id="CHEBI:43474"/>
        <dbReference type="ChEBI" id="CHEBI:83421"/>
        <dbReference type="EC" id="3.1.3.16"/>
    </reaction>
</comment>
<evidence type="ECO:0000256" key="8">
    <source>
        <dbReference type="ARBA" id="ARBA00022912"/>
    </source>
</evidence>
<keyword evidence="5 12" id="KW-0378">Hydrolase</keyword>
<dbReference type="Gene3D" id="3.60.21.10">
    <property type="match status" value="1"/>
</dbReference>
<proteinExistence type="inferred from homology"/>
<dbReference type="GO" id="GO:0005516">
    <property type="term" value="F:calmodulin binding"/>
    <property type="evidence" value="ECO:0007669"/>
    <property type="project" value="UniProtKB-KW"/>
</dbReference>
<comment type="similarity">
    <text evidence="3">Belongs to the PPP phosphatase family. PP-2B subfamily.</text>
</comment>
<evidence type="ECO:0000256" key="4">
    <source>
        <dbReference type="ARBA" id="ARBA00022723"/>
    </source>
</evidence>
<dbReference type="InterPro" id="IPR041751">
    <property type="entry name" value="MPP_PP2B"/>
</dbReference>
<dbReference type="FunFam" id="3.60.21.10:FF:000278">
    <property type="entry name" value="Protein CBG07490"/>
    <property type="match status" value="1"/>
</dbReference>
<dbReference type="Proteomes" id="UP000663828">
    <property type="component" value="Unassembled WGS sequence"/>
</dbReference>
<feature type="compositionally biased region" description="Acidic residues" evidence="13">
    <location>
        <begin position="395"/>
        <end position="410"/>
    </location>
</feature>
<feature type="region of interest" description="Disordered" evidence="13">
    <location>
        <begin position="451"/>
        <end position="475"/>
    </location>
</feature>
<dbReference type="Pfam" id="PF00149">
    <property type="entry name" value="Metallophos"/>
    <property type="match status" value="1"/>
</dbReference>
<dbReference type="EMBL" id="CAJNOR010006653">
    <property type="protein sequence ID" value="CAF1600439.1"/>
    <property type="molecule type" value="Genomic_DNA"/>
</dbReference>
<comment type="caution">
    <text evidence="15">The sequence shown here is derived from an EMBL/GenBank/DDBJ whole genome shotgun (WGS) entry which is preliminary data.</text>
</comment>
<keyword evidence="7" id="KW-0112">Calmodulin-binding</keyword>
<keyword evidence="8" id="KW-0904">Protein phosphatase</keyword>
<keyword evidence="16" id="KW-1185">Reference proteome</keyword>
<protein>
    <recommendedName>
        <fullName evidence="12">Serine/threonine-protein phosphatase</fullName>
        <ecNumber evidence="12">3.1.3.16</ecNumber>
    </recommendedName>
</protein>
<keyword evidence="4" id="KW-0479">Metal-binding</keyword>
<comment type="catalytic activity">
    <reaction evidence="11 12">
        <text>O-phospho-L-threonyl-[protein] + H2O = L-threonyl-[protein] + phosphate</text>
        <dbReference type="Rhea" id="RHEA:47004"/>
        <dbReference type="Rhea" id="RHEA-COMP:11060"/>
        <dbReference type="Rhea" id="RHEA-COMP:11605"/>
        <dbReference type="ChEBI" id="CHEBI:15377"/>
        <dbReference type="ChEBI" id="CHEBI:30013"/>
        <dbReference type="ChEBI" id="CHEBI:43474"/>
        <dbReference type="ChEBI" id="CHEBI:61977"/>
        <dbReference type="EC" id="3.1.3.16"/>
    </reaction>
</comment>
<reference evidence="15" key="1">
    <citation type="submission" date="2021-02" db="EMBL/GenBank/DDBJ databases">
        <authorList>
            <person name="Nowell W R."/>
        </authorList>
    </citation>
    <scope>NUCLEOTIDE SEQUENCE</scope>
</reference>
<dbReference type="PROSITE" id="PS00125">
    <property type="entry name" value="SER_THR_PHOSPHATASE"/>
    <property type="match status" value="1"/>
</dbReference>
<feature type="domain" description="Serine/threonine specific protein phosphatases" evidence="14">
    <location>
        <begin position="611"/>
        <end position="616"/>
    </location>
</feature>
<evidence type="ECO:0000256" key="13">
    <source>
        <dbReference type="SAM" id="MobiDB-lite"/>
    </source>
</evidence>